<sequence length="302" mass="33330">MRYVRLLQELKKEDLALAGGKGANLGELVLAGMKVPQGFVLTVEGYRRCVKNISLPQIKVTDLHSLQEATSKIRVEIENTGLPNEVAEEVLETYRGMGSPEVAVRSSATAEDLPGASFAGQQETYLNIQGESEVLKAIKKCWASLWTPRAVQYRSLKGFGESEVALAVIIQEMAPHEVSGVVFTVNPLSNDPCELLINATYGVGEALVQGEIVPDQWLARRPDGAVLQFTPAPRREQSSLPFMRTQYPARGCLTSRQVRELVRLCLGIEEHFNGVPQDIEWSYGLGEFHLLQSRPVTTLKVN</sequence>
<evidence type="ECO:0000256" key="8">
    <source>
        <dbReference type="ARBA" id="ARBA00022723"/>
    </source>
</evidence>
<dbReference type="Pfam" id="PF01326">
    <property type="entry name" value="PPDK_N"/>
    <property type="match status" value="1"/>
</dbReference>
<feature type="domain" description="Pyruvate phosphate dikinase AMP/ATP-binding" evidence="15">
    <location>
        <begin position="17"/>
        <end position="300"/>
    </location>
</feature>
<keyword evidence="8" id="KW-0479">Metal-binding</keyword>
<reference evidence="16" key="1">
    <citation type="submission" date="2014-07" db="EMBL/GenBank/DDBJ databases">
        <authorList>
            <person name="Hornung V.Bastian."/>
        </authorList>
    </citation>
    <scope>NUCLEOTIDE SEQUENCE</scope>
    <source>
        <strain evidence="16">PCE-S</strain>
    </source>
</reference>
<evidence type="ECO:0000259" key="15">
    <source>
        <dbReference type="Pfam" id="PF01326"/>
    </source>
</evidence>
<keyword evidence="9" id="KW-0547">Nucleotide-binding</keyword>
<evidence type="ECO:0000256" key="11">
    <source>
        <dbReference type="ARBA" id="ARBA00022840"/>
    </source>
</evidence>
<dbReference type="PATRIC" id="fig|49338.4.peg.3544"/>
<evidence type="ECO:0000256" key="7">
    <source>
        <dbReference type="ARBA" id="ARBA00022679"/>
    </source>
</evidence>
<comment type="cofactor">
    <cofactor evidence="1">
        <name>Mg(2+)</name>
        <dbReference type="ChEBI" id="CHEBI:18420"/>
    </cofactor>
</comment>
<comment type="function">
    <text evidence="2">Catalyzes the phosphorylation of pyruvate to phosphoenolpyruvate.</text>
</comment>
<keyword evidence="11" id="KW-0067">ATP-binding</keyword>
<organism evidence="16">
    <name type="scientific">Desulfitobacterium hafniense</name>
    <name type="common">Desulfitobacterium frappieri</name>
    <dbReference type="NCBI Taxonomy" id="49338"/>
    <lineage>
        <taxon>Bacteria</taxon>
        <taxon>Bacillati</taxon>
        <taxon>Bacillota</taxon>
        <taxon>Clostridia</taxon>
        <taxon>Eubacteriales</taxon>
        <taxon>Desulfitobacteriaceae</taxon>
        <taxon>Desulfitobacterium</taxon>
    </lineage>
</organism>
<evidence type="ECO:0000256" key="12">
    <source>
        <dbReference type="ARBA" id="ARBA00022842"/>
    </source>
</evidence>
<dbReference type="FunFam" id="3.30.1490.20:FF:000010">
    <property type="entry name" value="Phosphoenolpyruvate synthase"/>
    <property type="match status" value="1"/>
</dbReference>
<evidence type="ECO:0000256" key="2">
    <source>
        <dbReference type="ARBA" id="ARBA00002988"/>
    </source>
</evidence>
<dbReference type="GO" id="GO:0006094">
    <property type="term" value="P:gluconeogenesis"/>
    <property type="evidence" value="ECO:0007669"/>
    <property type="project" value="UniProtKB-UniPathway"/>
</dbReference>
<evidence type="ECO:0000313" key="16">
    <source>
        <dbReference type="EMBL" id="CDX03181.1"/>
    </source>
</evidence>
<evidence type="ECO:0000256" key="6">
    <source>
        <dbReference type="ARBA" id="ARBA00021623"/>
    </source>
</evidence>
<evidence type="ECO:0000256" key="1">
    <source>
        <dbReference type="ARBA" id="ARBA00001946"/>
    </source>
</evidence>
<dbReference type="RefSeq" id="WP_011460827.1">
    <property type="nucleotide sequence ID" value="NZ_LK996017.1"/>
</dbReference>
<evidence type="ECO:0000256" key="9">
    <source>
        <dbReference type="ARBA" id="ARBA00022741"/>
    </source>
</evidence>
<dbReference type="InterPro" id="IPR002192">
    <property type="entry name" value="PPDK_AMP/ATP-bd"/>
</dbReference>
<dbReference type="GO" id="GO:0008986">
    <property type="term" value="F:pyruvate, water dikinase activity"/>
    <property type="evidence" value="ECO:0007669"/>
    <property type="project" value="UniProtKB-EC"/>
</dbReference>
<protein>
    <recommendedName>
        <fullName evidence="6">Phosphoenolpyruvate synthase</fullName>
        <ecNumber evidence="5">2.7.9.2</ecNumber>
    </recommendedName>
    <alternativeName>
        <fullName evidence="13">Pyruvate, water dikinase</fullName>
    </alternativeName>
</protein>
<dbReference type="AlphaFoldDB" id="A0A098B5P5"/>
<evidence type="ECO:0000256" key="3">
    <source>
        <dbReference type="ARBA" id="ARBA00004742"/>
    </source>
</evidence>
<dbReference type="GO" id="GO:0046872">
    <property type="term" value="F:metal ion binding"/>
    <property type="evidence" value="ECO:0007669"/>
    <property type="project" value="UniProtKB-KW"/>
</dbReference>
<comment type="pathway">
    <text evidence="3">Carbohydrate biosynthesis; gluconeogenesis.</text>
</comment>
<proteinExistence type="inferred from homology"/>
<keyword evidence="10" id="KW-0418">Kinase</keyword>
<dbReference type="Gene3D" id="3.30.1490.20">
    <property type="entry name" value="ATP-grasp fold, A domain"/>
    <property type="match status" value="1"/>
</dbReference>
<evidence type="ECO:0000256" key="4">
    <source>
        <dbReference type="ARBA" id="ARBA00007837"/>
    </source>
</evidence>
<comment type="similarity">
    <text evidence="4">Belongs to the PEP-utilizing enzyme family.</text>
</comment>
<evidence type="ECO:0000256" key="14">
    <source>
        <dbReference type="ARBA" id="ARBA00047700"/>
    </source>
</evidence>
<dbReference type="GO" id="GO:0005524">
    <property type="term" value="F:ATP binding"/>
    <property type="evidence" value="ECO:0007669"/>
    <property type="project" value="UniProtKB-KW"/>
</dbReference>
<dbReference type="InterPro" id="IPR006319">
    <property type="entry name" value="PEP_synth"/>
</dbReference>
<comment type="catalytic activity">
    <reaction evidence="14">
        <text>pyruvate + ATP + H2O = phosphoenolpyruvate + AMP + phosphate + 2 H(+)</text>
        <dbReference type="Rhea" id="RHEA:11364"/>
        <dbReference type="ChEBI" id="CHEBI:15361"/>
        <dbReference type="ChEBI" id="CHEBI:15377"/>
        <dbReference type="ChEBI" id="CHEBI:15378"/>
        <dbReference type="ChEBI" id="CHEBI:30616"/>
        <dbReference type="ChEBI" id="CHEBI:43474"/>
        <dbReference type="ChEBI" id="CHEBI:58702"/>
        <dbReference type="ChEBI" id="CHEBI:456215"/>
        <dbReference type="EC" id="2.7.9.2"/>
    </reaction>
</comment>
<gene>
    <name evidence="16" type="ORF">DPCES_3294</name>
</gene>
<dbReference type="EMBL" id="LK996017">
    <property type="protein sequence ID" value="CDX03181.1"/>
    <property type="molecule type" value="Genomic_DNA"/>
</dbReference>
<keyword evidence="16" id="KW-0670">Pyruvate</keyword>
<keyword evidence="7" id="KW-0808">Transferase</keyword>
<dbReference type="UniPathway" id="UPA00138"/>
<dbReference type="InterPro" id="IPR013815">
    <property type="entry name" value="ATP_grasp_subdomain_1"/>
</dbReference>
<dbReference type="PANTHER" id="PTHR43030:SF1">
    <property type="entry name" value="PHOSPHOENOLPYRUVATE SYNTHASE"/>
    <property type="match status" value="1"/>
</dbReference>
<dbReference type="Gene3D" id="3.30.470.20">
    <property type="entry name" value="ATP-grasp fold, B domain"/>
    <property type="match status" value="1"/>
</dbReference>
<evidence type="ECO:0000256" key="13">
    <source>
        <dbReference type="ARBA" id="ARBA00033470"/>
    </source>
</evidence>
<dbReference type="SUPFAM" id="SSF56059">
    <property type="entry name" value="Glutathione synthetase ATP-binding domain-like"/>
    <property type="match status" value="1"/>
</dbReference>
<evidence type="ECO:0000256" key="5">
    <source>
        <dbReference type="ARBA" id="ARBA00011996"/>
    </source>
</evidence>
<keyword evidence="12" id="KW-0460">Magnesium</keyword>
<accession>A0A098B5P5</accession>
<dbReference type="PANTHER" id="PTHR43030">
    <property type="entry name" value="PHOSPHOENOLPYRUVATE SYNTHASE"/>
    <property type="match status" value="1"/>
</dbReference>
<evidence type="ECO:0000256" key="10">
    <source>
        <dbReference type="ARBA" id="ARBA00022777"/>
    </source>
</evidence>
<dbReference type="EC" id="2.7.9.2" evidence="5"/>
<name>A0A098B5P5_DESHA</name>